<dbReference type="NCBIfam" id="NF037995">
    <property type="entry name" value="TRAP_S1"/>
    <property type="match status" value="1"/>
</dbReference>
<evidence type="ECO:0000256" key="3">
    <source>
        <dbReference type="ARBA" id="ARBA00022729"/>
    </source>
</evidence>
<gene>
    <name evidence="6" type="ORF">WH96_20435</name>
</gene>
<dbReference type="InterPro" id="IPR038404">
    <property type="entry name" value="TRAP_DctP_sf"/>
</dbReference>
<keyword evidence="3 5" id="KW-0732">Signal</keyword>
<dbReference type="FunFam" id="3.40.190.170:FF:000001">
    <property type="entry name" value="TRAP dicarboxylate transporter, DctP subunit"/>
    <property type="match status" value="1"/>
</dbReference>
<dbReference type="NCBIfam" id="TIGR00787">
    <property type="entry name" value="dctP"/>
    <property type="match status" value="1"/>
</dbReference>
<keyword evidence="2" id="KW-0813">Transport</keyword>
<dbReference type="OrthoDB" id="8673861at2"/>
<dbReference type="Gene3D" id="3.40.190.170">
    <property type="entry name" value="Bacterial extracellular solute-binding protein, family 7"/>
    <property type="match status" value="1"/>
</dbReference>
<dbReference type="RefSeq" id="WP_047766107.1">
    <property type="nucleotide sequence ID" value="NZ_LAQL01000026.1"/>
</dbReference>
<feature type="signal peptide" evidence="5">
    <location>
        <begin position="1"/>
        <end position="19"/>
    </location>
</feature>
<comment type="similarity">
    <text evidence="1">Belongs to the bacterial solute-binding protein 7 family.</text>
</comment>
<proteinExistence type="inferred from homology"/>
<dbReference type="InterPro" id="IPR004682">
    <property type="entry name" value="TRAP_DctP"/>
</dbReference>
<evidence type="ECO:0000313" key="6">
    <source>
        <dbReference type="EMBL" id="KLN58922.1"/>
    </source>
</evidence>
<feature type="coiled-coil region" evidence="4">
    <location>
        <begin position="252"/>
        <end position="279"/>
    </location>
</feature>
<evidence type="ECO:0000256" key="2">
    <source>
        <dbReference type="ARBA" id="ARBA00022448"/>
    </source>
</evidence>
<dbReference type="Pfam" id="PF03480">
    <property type="entry name" value="DctP"/>
    <property type="match status" value="1"/>
</dbReference>
<dbReference type="STRING" id="1489064.WH96_20435"/>
<keyword evidence="7" id="KW-1185">Reference proteome</keyword>
<keyword evidence="4" id="KW-0175">Coiled coil</keyword>
<dbReference type="PATRIC" id="fig|1489064.4.peg.1915"/>
<sequence>MRKLTLLMAAAGVALSAFAAQAEPIIIKLSHVTKETGHPKGEAAALFAKRVNEELAGKVEVQVYPNSTLYNDDKALEALLLGDLQMAAPSLSKFEKYTKKYRIYDLPFLFDNIQAVDRFQNSEKGLELLGAMEDRGLRALGYWHNGMKQISANKPLIKPEDAEGLKFRVQTSDVLVANFKTLGANPQKMAFSEVYGALQQGVVDGQENTWSNIYTKKFYEVQDGITESNHGILDYLIVTSSEFWDGLPADIRADLERILAEVSQERNSISAEINQANKQKVIDAGGVVRTLTAEQKAEWRKKLAPVWEEFTGDIGQDMIDAALASN</sequence>
<dbReference type="PIRSF" id="PIRSF006470">
    <property type="entry name" value="DctB"/>
    <property type="match status" value="1"/>
</dbReference>
<evidence type="ECO:0000313" key="7">
    <source>
        <dbReference type="Proteomes" id="UP000035444"/>
    </source>
</evidence>
<dbReference type="InterPro" id="IPR018389">
    <property type="entry name" value="DctP_fam"/>
</dbReference>
<comment type="caution">
    <text evidence="6">The sequence shown here is derived from an EMBL/GenBank/DDBJ whole genome shotgun (WGS) entry which is preliminary data.</text>
</comment>
<name>A0A0H2ME68_9PROT</name>
<dbReference type="GO" id="GO:0030288">
    <property type="term" value="C:outer membrane-bounded periplasmic space"/>
    <property type="evidence" value="ECO:0007669"/>
    <property type="project" value="InterPro"/>
</dbReference>
<organism evidence="6 7">
    <name type="scientific">Kiloniella spongiae</name>
    <dbReference type="NCBI Taxonomy" id="1489064"/>
    <lineage>
        <taxon>Bacteria</taxon>
        <taxon>Pseudomonadati</taxon>
        <taxon>Pseudomonadota</taxon>
        <taxon>Alphaproteobacteria</taxon>
        <taxon>Rhodospirillales</taxon>
        <taxon>Kiloniellaceae</taxon>
        <taxon>Kiloniella</taxon>
    </lineage>
</organism>
<dbReference type="PANTHER" id="PTHR33376:SF7">
    <property type="entry name" value="C4-DICARBOXYLATE-BINDING PROTEIN DCTB"/>
    <property type="match status" value="1"/>
</dbReference>
<dbReference type="CDD" id="cd13674">
    <property type="entry name" value="PBP2_TRAP_SBP_like_1"/>
    <property type="match status" value="1"/>
</dbReference>
<evidence type="ECO:0000256" key="5">
    <source>
        <dbReference type="SAM" id="SignalP"/>
    </source>
</evidence>
<reference evidence="6 7" key="1">
    <citation type="submission" date="2015-03" db="EMBL/GenBank/DDBJ databases">
        <title>Genome Sequence of Kiloniella spongiae MEBiC09566, isolated from a marine sponge.</title>
        <authorList>
            <person name="Shao Z."/>
            <person name="Wang L."/>
            <person name="Li X."/>
        </authorList>
    </citation>
    <scope>NUCLEOTIDE SEQUENCE [LARGE SCALE GENOMIC DNA]</scope>
    <source>
        <strain evidence="6 7">MEBiC09566</strain>
    </source>
</reference>
<feature type="chain" id="PRO_5002597203" evidence="5">
    <location>
        <begin position="20"/>
        <end position="326"/>
    </location>
</feature>
<dbReference type="EMBL" id="LAQL01000026">
    <property type="protein sequence ID" value="KLN58922.1"/>
    <property type="molecule type" value="Genomic_DNA"/>
</dbReference>
<accession>A0A0H2ME68</accession>
<dbReference type="GO" id="GO:0055085">
    <property type="term" value="P:transmembrane transport"/>
    <property type="evidence" value="ECO:0007669"/>
    <property type="project" value="InterPro"/>
</dbReference>
<protein>
    <submittedName>
        <fullName evidence="6">C4-dicarboxylate ABC transporter</fullName>
    </submittedName>
</protein>
<evidence type="ECO:0000256" key="4">
    <source>
        <dbReference type="SAM" id="Coils"/>
    </source>
</evidence>
<dbReference type="PANTHER" id="PTHR33376">
    <property type="match status" value="1"/>
</dbReference>
<dbReference type="AlphaFoldDB" id="A0A0H2ME68"/>
<evidence type="ECO:0000256" key="1">
    <source>
        <dbReference type="ARBA" id="ARBA00009023"/>
    </source>
</evidence>
<dbReference type="GO" id="GO:0015740">
    <property type="term" value="P:C4-dicarboxylate transport"/>
    <property type="evidence" value="ECO:0007669"/>
    <property type="project" value="TreeGrafter"/>
</dbReference>
<dbReference type="Proteomes" id="UP000035444">
    <property type="component" value="Unassembled WGS sequence"/>
</dbReference>